<dbReference type="EMBL" id="JAHUTI010029858">
    <property type="protein sequence ID" value="MED6241510.1"/>
    <property type="molecule type" value="Genomic_DNA"/>
</dbReference>
<comment type="caution">
    <text evidence="2">The sequence shown here is derived from an EMBL/GenBank/DDBJ whole genome shotgun (WGS) entry which is preliminary data.</text>
</comment>
<gene>
    <name evidence="2" type="ORF">ATANTOWER_017133</name>
</gene>
<dbReference type="Proteomes" id="UP001345963">
    <property type="component" value="Unassembled WGS sequence"/>
</dbReference>
<organism evidence="2 3">
    <name type="scientific">Ataeniobius toweri</name>
    <dbReference type="NCBI Taxonomy" id="208326"/>
    <lineage>
        <taxon>Eukaryota</taxon>
        <taxon>Metazoa</taxon>
        <taxon>Chordata</taxon>
        <taxon>Craniata</taxon>
        <taxon>Vertebrata</taxon>
        <taxon>Euteleostomi</taxon>
        <taxon>Actinopterygii</taxon>
        <taxon>Neopterygii</taxon>
        <taxon>Teleostei</taxon>
        <taxon>Neoteleostei</taxon>
        <taxon>Acanthomorphata</taxon>
        <taxon>Ovalentaria</taxon>
        <taxon>Atherinomorphae</taxon>
        <taxon>Cyprinodontiformes</taxon>
        <taxon>Goodeidae</taxon>
        <taxon>Ataeniobius</taxon>
    </lineage>
</organism>
<feature type="compositionally biased region" description="Basic and acidic residues" evidence="1">
    <location>
        <begin position="74"/>
        <end position="87"/>
    </location>
</feature>
<keyword evidence="3" id="KW-1185">Reference proteome</keyword>
<proteinExistence type="predicted"/>
<accession>A0ABU7AVR3</accession>
<sequence>MRKVRRRKTQRKTTLCLFPLAAGQDFIDHSEYGRRNLLSTPGMLLRVREMEKENVRTVMKTEEGNSGPRGGWNNKEKQSRAENERRKGTGGALTFFSSVLRYKEQVASP</sequence>
<feature type="region of interest" description="Disordered" evidence="1">
    <location>
        <begin position="57"/>
        <end position="90"/>
    </location>
</feature>
<evidence type="ECO:0000313" key="3">
    <source>
        <dbReference type="Proteomes" id="UP001345963"/>
    </source>
</evidence>
<evidence type="ECO:0000256" key="1">
    <source>
        <dbReference type="SAM" id="MobiDB-lite"/>
    </source>
</evidence>
<reference evidence="2 3" key="1">
    <citation type="submission" date="2021-07" db="EMBL/GenBank/DDBJ databases">
        <authorList>
            <person name="Palmer J.M."/>
        </authorList>
    </citation>
    <scope>NUCLEOTIDE SEQUENCE [LARGE SCALE GENOMIC DNA]</scope>
    <source>
        <strain evidence="2 3">AT_MEX2019</strain>
        <tissue evidence="2">Muscle</tissue>
    </source>
</reference>
<evidence type="ECO:0000313" key="2">
    <source>
        <dbReference type="EMBL" id="MED6241510.1"/>
    </source>
</evidence>
<protein>
    <submittedName>
        <fullName evidence="2">Uncharacterized protein</fullName>
    </submittedName>
</protein>
<name>A0ABU7AVR3_9TELE</name>